<organism evidence="2 3">
    <name type="scientific">Agromyces rhizosphaerae</name>
    <dbReference type="NCBI Taxonomy" id="88374"/>
    <lineage>
        <taxon>Bacteria</taxon>
        <taxon>Bacillati</taxon>
        <taxon>Actinomycetota</taxon>
        <taxon>Actinomycetes</taxon>
        <taxon>Micrococcales</taxon>
        <taxon>Microbacteriaceae</taxon>
        <taxon>Agromyces</taxon>
    </lineage>
</organism>
<sequence length="115" mass="11806">MNRTRTAWAILAGAATLSALSACAPAEPTEARGPQAIVGWSNGGDELIVYVGTCHGDPDATVVEDDETVTVTVESTLHDPGDSCQDSLRVALDTQLGDRTVIDGVTGETPPGIEG</sequence>
<dbReference type="EMBL" id="BSDP01000001">
    <property type="protein sequence ID" value="GLI28350.1"/>
    <property type="molecule type" value="Genomic_DNA"/>
</dbReference>
<gene>
    <name evidence="2" type="ORF">ARHIZOSPH14_25920</name>
</gene>
<evidence type="ECO:0000256" key="1">
    <source>
        <dbReference type="SAM" id="SignalP"/>
    </source>
</evidence>
<protein>
    <submittedName>
        <fullName evidence="2">Uncharacterized protein</fullName>
    </submittedName>
</protein>
<keyword evidence="3" id="KW-1185">Reference proteome</keyword>
<feature type="signal peptide" evidence="1">
    <location>
        <begin position="1"/>
        <end position="26"/>
    </location>
</feature>
<dbReference type="PROSITE" id="PS51257">
    <property type="entry name" value="PROKAR_LIPOPROTEIN"/>
    <property type="match status" value="1"/>
</dbReference>
<name>A0A9W6FQB4_9MICO</name>
<dbReference type="Proteomes" id="UP001144396">
    <property type="component" value="Unassembled WGS sequence"/>
</dbReference>
<dbReference type="AlphaFoldDB" id="A0A9W6FQB4"/>
<evidence type="ECO:0000313" key="2">
    <source>
        <dbReference type="EMBL" id="GLI28350.1"/>
    </source>
</evidence>
<evidence type="ECO:0000313" key="3">
    <source>
        <dbReference type="Proteomes" id="UP001144396"/>
    </source>
</evidence>
<keyword evidence="1" id="KW-0732">Signal</keyword>
<accession>A0A9W6FQB4</accession>
<comment type="caution">
    <text evidence="2">The sequence shown here is derived from an EMBL/GenBank/DDBJ whole genome shotgun (WGS) entry which is preliminary data.</text>
</comment>
<feature type="chain" id="PRO_5040924494" evidence="1">
    <location>
        <begin position="27"/>
        <end position="115"/>
    </location>
</feature>
<reference evidence="2" key="1">
    <citation type="submission" date="2022-12" db="EMBL/GenBank/DDBJ databases">
        <title>Reference genome sequencing for broad-spectrum identification of bacterial and archaeal isolates by mass spectrometry.</title>
        <authorList>
            <person name="Sekiguchi Y."/>
            <person name="Tourlousse D.M."/>
        </authorList>
    </citation>
    <scope>NUCLEOTIDE SEQUENCE</scope>
    <source>
        <strain evidence="2">14</strain>
    </source>
</reference>
<proteinExistence type="predicted"/>
<dbReference type="RefSeq" id="WP_281885647.1">
    <property type="nucleotide sequence ID" value="NZ_BSDP01000001.1"/>
</dbReference>